<evidence type="ECO:0000313" key="1">
    <source>
        <dbReference type="EnsemblPlants" id="Kaladp0050s0262.1.v1.1.CDS.1"/>
    </source>
</evidence>
<reference evidence="1" key="1">
    <citation type="submission" date="2021-01" db="UniProtKB">
        <authorList>
            <consortium name="EnsemblPlants"/>
        </authorList>
    </citation>
    <scope>IDENTIFICATION</scope>
</reference>
<keyword evidence="2" id="KW-1185">Reference proteome</keyword>
<accession>A0A7N0ZXU4</accession>
<dbReference type="EnsemblPlants" id="Kaladp0050s0262.1.v1.1">
    <property type="protein sequence ID" value="Kaladp0050s0262.1.v1.1.CDS.1"/>
    <property type="gene ID" value="Kaladp0050s0262.v1.1"/>
</dbReference>
<protein>
    <submittedName>
        <fullName evidence="1">Uncharacterized protein</fullName>
    </submittedName>
</protein>
<dbReference type="Proteomes" id="UP000594263">
    <property type="component" value="Unplaced"/>
</dbReference>
<sequence>MTVSSTLIFGMVTHMRLRLLRQEKPPTSCNCLSTPETSFKFVNPAQEKRAEGTLKSYTDVFFSPLPRETSDPWTDIHHLLPLPKFRNAWNSCTSQATVKK</sequence>
<dbReference type="Gramene" id="Kaladp0050s0262.1.v1.1">
    <property type="protein sequence ID" value="Kaladp0050s0262.1.v1.1.CDS.1"/>
    <property type="gene ID" value="Kaladp0050s0262.v1.1"/>
</dbReference>
<organism evidence="1 2">
    <name type="scientific">Kalanchoe fedtschenkoi</name>
    <name type="common">Lavender scallops</name>
    <name type="synonym">South American air plant</name>
    <dbReference type="NCBI Taxonomy" id="63787"/>
    <lineage>
        <taxon>Eukaryota</taxon>
        <taxon>Viridiplantae</taxon>
        <taxon>Streptophyta</taxon>
        <taxon>Embryophyta</taxon>
        <taxon>Tracheophyta</taxon>
        <taxon>Spermatophyta</taxon>
        <taxon>Magnoliopsida</taxon>
        <taxon>eudicotyledons</taxon>
        <taxon>Gunneridae</taxon>
        <taxon>Pentapetalae</taxon>
        <taxon>Saxifragales</taxon>
        <taxon>Crassulaceae</taxon>
        <taxon>Kalanchoe</taxon>
    </lineage>
</organism>
<evidence type="ECO:0000313" key="2">
    <source>
        <dbReference type="Proteomes" id="UP000594263"/>
    </source>
</evidence>
<name>A0A7N0ZXU4_KALFE</name>
<dbReference type="AlphaFoldDB" id="A0A7N0ZXU4"/>
<proteinExistence type="predicted"/>